<dbReference type="EMBL" id="CP115965">
    <property type="protein sequence ID" value="WZW97085.1"/>
    <property type="molecule type" value="Genomic_DNA"/>
</dbReference>
<sequence length="246" mass="24780">MGAMFIGFGTVANVVTVAVGALLGLVVGHRIPERTRTTVTDVLGLVTIVLGVQSALTVASPALAAEVGSAGVLIVLGSLLLGALTGSTLRIEDRLEAVADRLRTRFAAEEDAGTFVAAVVTPTLLFCVGPLTILGSLSDGLGRGADQLLVKAVLDGFAAIALATTLGWGVLLSAVAVGVIQGALTLAGFWFGDLFTAGQIDALTATGGVILLGLGLRLLRIRQIPVGDLLPALVFAPLLVALVAAL</sequence>
<gene>
    <name evidence="2" type="ORF">PCC79_09135</name>
</gene>
<keyword evidence="1" id="KW-0812">Transmembrane</keyword>
<name>A0ABZ3C5R1_9ACTN</name>
<dbReference type="Pfam" id="PF04474">
    <property type="entry name" value="DUF554"/>
    <property type="match status" value="1"/>
</dbReference>
<reference evidence="2 3" key="1">
    <citation type="journal article" date="2023" name="Environ Microbiome">
        <title>A coral-associated actinobacterium mitigates coral bleaching under heat stress.</title>
        <authorList>
            <person name="Li J."/>
            <person name="Zou Y."/>
            <person name="Li Q."/>
            <person name="Zhang J."/>
            <person name="Bourne D.G."/>
            <person name="Lyu Y."/>
            <person name="Liu C."/>
            <person name="Zhang S."/>
        </authorList>
    </citation>
    <scope>NUCLEOTIDE SEQUENCE [LARGE SCALE GENOMIC DNA]</scope>
    <source>
        <strain evidence="2 3">SCSIO 13291</strain>
    </source>
</reference>
<organism evidence="2 3">
    <name type="scientific">Propioniciclava soli</name>
    <dbReference type="NCBI Taxonomy" id="2775081"/>
    <lineage>
        <taxon>Bacteria</taxon>
        <taxon>Bacillati</taxon>
        <taxon>Actinomycetota</taxon>
        <taxon>Actinomycetes</taxon>
        <taxon>Propionibacteriales</taxon>
        <taxon>Propionibacteriaceae</taxon>
        <taxon>Propioniciclava</taxon>
    </lineage>
</organism>
<keyword evidence="1" id="KW-0472">Membrane</keyword>
<feature type="transmembrane region" description="Helical" evidence="1">
    <location>
        <begin position="197"/>
        <end position="219"/>
    </location>
</feature>
<proteinExistence type="predicted"/>
<dbReference type="InterPro" id="IPR007563">
    <property type="entry name" value="DUF554"/>
</dbReference>
<evidence type="ECO:0000313" key="2">
    <source>
        <dbReference type="EMBL" id="WZW97085.1"/>
    </source>
</evidence>
<evidence type="ECO:0000313" key="3">
    <source>
        <dbReference type="Proteomes" id="UP001434337"/>
    </source>
</evidence>
<dbReference type="PANTHER" id="PTHR36111">
    <property type="entry name" value="INNER MEMBRANE PROTEIN-RELATED"/>
    <property type="match status" value="1"/>
</dbReference>
<keyword evidence="1" id="KW-1133">Transmembrane helix</keyword>
<dbReference type="PANTHER" id="PTHR36111:SF2">
    <property type="entry name" value="INNER MEMBRANE PROTEIN"/>
    <property type="match status" value="1"/>
</dbReference>
<dbReference type="Proteomes" id="UP001434337">
    <property type="component" value="Chromosome"/>
</dbReference>
<feature type="transmembrane region" description="Helical" evidence="1">
    <location>
        <begin position="70"/>
        <end position="91"/>
    </location>
</feature>
<evidence type="ECO:0000256" key="1">
    <source>
        <dbReference type="SAM" id="Phobius"/>
    </source>
</evidence>
<accession>A0ABZ3C5R1</accession>
<feature type="transmembrane region" description="Helical" evidence="1">
    <location>
        <begin position="112"/>
        <end position="133"/>
    </location>
</feature>
<protein>
    <submittedName>
        <fullName evidence="2">DUF554 domain-containing protein</fullName>
    </submittedName>
</protein>
<dbReference type="RefSeq" id="WP_232547828.1">
    <property type="nucleotide sequence ID" value="NZ_CP115965.1"/>
</dbReference>
<feature type="transmembrane region" description="Helical" evidence="1">
    <location>
        <begin position="145"/>
        <end position="163"/>
    </location>
</feature>
<feature type="transmembrane region" description="Helical" evidence="1">
    <location>
        <begin position="226"/>
        <end position="245"/>
    </location>
</feature>
<feature type="transmembrane region" description="Helical" evidence="1">
    <location>
        <begin position="170"/>
        <end position="191"/>
    </location>
</feature>
<feature type="transmembrane region" description="Helical" evidence="1">
    <location>
        <begin position="39"/>
        <end position="64"/>
    </location>
</feature>
<feature type="transmembrane region" description="Helical" evidence="1">
    <location>
        <begin position="6"/>
        <end position="27"/>
    </location>
</feature>
<keyword evidence="3" id="KW-1185">Reference proteome</keyword>